<organism evidence="1 2">
    <name type="scientific">Actibacterium naphthalenivorans</name>
    <dbReference type="NCBI Taxonomy" id="1614693"/>
    <lineage>
        <taxon>Bacteria</taxon>
        <taxon>Pseudomonadati</taxon>
        <taxon>Pseudomonadota</taxon>
        <taxon>Alphaproteobacteria</taxon>
        <taxon>Rhodobacterales</taxon>
        <taxon>Roseobacteraceae</taxon>
        <taxon>Actibacterium</taxon>
    </lineage>
</organism>
<keyword evidence="2" id="KW-1185">Reference proteome</keyword>
<dbReference type="EMBL" id="JACIEQ010000001">
    <property type="protein sequence ID" value="MBB4020918.1"/>
    <property type="molecule type" value="Genomic_DNA"/>
</dbReference>
<dbReference type="PROSITE" id="PS51257">
    <property type="entry name" value="PROKAR_LIPOPROTEIN"/>
    <property type="match status" value="1"/>
</dbReference>
<sequence>MTFFKAFTLLPIVALVAACETNHGDKTIDGGVLDNKRLSEMRAGIWVDPNGCDHWMIDDGAEGYMDIRRDKYGRPVCSGIAPPGSVVGPFKAGSPVEDPV</sequence>
<comment type="caution">
    <text evidence="1">The sequence shown here is derived from an EMBL/GenBank/DDBJ whole genome shotgun (WGS) entry which is preliminary data.</text>
</comment>
<evidence type="ECO:0000313" key="1">
    <source>
        <dbReference type="EMBL" id="MBB4020918.1"/>
    </source>
</evidence>
<evidence type="ECO:0008006" key="3">
    <source>
        <dbReference type="Google" id="ProtNLM"/>
    </source>
</evidence>
<name>A0A840CBI2_9RHOB</name>
<dbReference type="AlphaFoldDB" id="A0A840CBI2"/>
<proteinExistence type="predicted"/>
<evidence type="ECO:0000313" key="2">
    <source>
        <dbReference type="Proteomes" id="UP000585681"/>
    </source>
</evidence>
<accession>A0A840CBI2</accession>
<gene>
    <name evidence="1" type="ORF">GGR17_000709</name>
</gene>
<dbReference type="Proteomes" id="UP000585681">
    <property type="component" value="Unassembled WGS sequence"/>
</dbReference>
<dbReference type="RefSeq" id="WP_037208694.1">
    <property type="nucleotide sequence ID" value="NZ_JACIEQ010000001.1"/>
</dbReference>
<reference evidence="1" key="1">
    <citation type="submission" date="2020-08" db="EMBL/GenBank/DDBJ databases">
        <title>Genomic Encyclopedia of Type Strains, Phase IV (KMG-IV): sequencing the most valuable type-strain genomes for metagenomic binning, comparative biology and taxonomic classification.</title>
        <authorList>
            <person name="Goeker M."/>
        </authorList>
    </citation>
    <scope>NUCLEOTIDE SEQUENCE [LARGE SCALE GENOMIC DNA]</scope>
    <source>
        <strain evidence="1">DSM 105040</strain>
    </source>
</reference>
<protein>
    <recommendedName>
        <fullName evidence="3">Lipoprotein</fullName>
    </recommendedName>
</protein>